<reference evidence="1" key="1">
    <citation type="submission" date="2021-04" db="EMBL/GenBank/DDBJ databases">
        <authorList>
            <person name="Tunstrom K."/>
        </authorList>
    </citation>
    <scope>NUCLEOTIDE SEQUENCE</scope>
</reference>
<dbReference type="EMBL" id="CAJQZP010001172">
    <property type="protein sequence ID" value="CAG5025542.1"/>
    <property type="molecule type" value="Genomic_DNA"/>
</dbReference>
<dbReference type="OrthoDB" id="7439343at2759"/>
<sequence>MNDIRKINEFRCPRRDNAIDMNGDGQLNSWYIETDEVSVIARGRACVGTEQNRHSEVMKSVGRSHIQRCVRAAVAQAMYDPCYYWPQNPILLSTGTDSVKCPNSKIH</sequence>
<comment type="caution">
    <text evidence="1">The sequence shown here is derived from an EMBL/GenBank/DDBJ whole genome shotgun (WGS) entry which is preliminary data.</text>
</comment>
<gene>
    <name evidence="1" type="ORF">PAPOLLO_LOCUS18408</name>
</gene>
<name>A0A8S3XKS5_PARAO</name>
<evidence type="ECO:0000313" key="2">
    <source>
        <dbReference type="Proteomes" id="UP000691718"/>
    </source>
</evidence>
<accession>A0A8S3XKS5</accession>
<dbReference type="Proteomes" id="UP000691718">
    <property type="component" value="Unassembled WGS sequence"/>
</dbReference>
<keyword evidence="2" id="KW-1185">Reference proteome</keyword>
<organism evidence="1 2">
    <name type="scientific">Parnassius apollo</name>
    <name type="common">Apollo butterfly</name>
    <name type="synonym">Papilio apollo</name>
    <dbReference type="NCBI Taxonomy" id="110799"/>
    <lineage>
        <taxon>Eukaryota</taxon>
        <taxon>Metazoa</taxon>
        <taxon>Ecdysozoa</taxon>
        <taxon>Arthropoda</taxon>
        <taxon>Hexapoda</taxon>
        <taxon>Insecta</taxon>
        <taxon>Pterygota</taxon>
        <taxon>Neoptera</taxon>
        <taxon>Endopterygota</taxon>
        <taxon>Lepidoptera</taxon>
        <taxon>Glossata</taxon>
        <taxon>Ditrysia</taxon>
        <taxon>Papilionoidea</taxon>
        <taxon>Papilionidae</taxon>
        <taxon>Parnassiinae</taxon>
        <taxon>Parnassini</taxon>
        <taxon>Parnassius</taxon>
        <taxon>Parnassius</taxon>
    </lineage>
</organism>
<protein>
    <submittedName>
        <fullName evidence="1">(apollo) hypothetical protein</fullName>
    </submittedName>
</protein>
<dbReference type="AlphaFoldDB" id="A0A8S3XKS5"/>
<evidence type="ECO:0000313" key="1">
    <source>
        <dbReference type="EMBL" id="CAG5025542.1"/>
    </source>
</evidence>
<proteinExistence type="predicted"/>